<dbReference type="InterPro" id="IPR004089">
    <property type="entry name" value="MCPsignal_dom"/>
</dbReference>
<dbReference type="AlphaFoldDB" id="A0A5S5CB90"/>
<feature type="transmembrane region" description="Helical" evidence="11">
    <location>
        <begin position="305"/>
        <end position="324"/>
    </location>
</feature>
<evidence type="ECO:0000256" key="10">
    <source>
        <dbReference type="SAM" id="MobiDB-lite"/>
    </source>
</evidence>
<keyword evidence="5 11" id="KW-1133">Transmembrane helix</keyword>
<dbReference type="GO" id="GO:0007165">
    <property type="term" value="P:signal transduction"/>
    <property type="evidence" value="ECO:0007669"/>
    <property type="project" value="UniProtKB-KW"/>
</dbReference>
<dbReference type="SUPFAM" id="SSF58104">
    <property type="entry name" value="Methyl-accepting chemotaxis protein (MCP) signaling domain"/>
    <property type="match status" value="1"/>
</dbReference>
<keyword evidence="3" id="KW-0145">Chemotaxis</keyword>
<proteinExistence type="inferred from homology"/>
<dbReference type="RefSeq" id="WP_148928856.1">
    <property type="nucleotide sequence ID" value="NZ_VNHS01000003.1"/>
</dbReference>
<keyword evidence="2" id="KW-1003">Cell membrane</keyword>
<evidence type="ECO:0000256" key="7">
    <source>
        <dbReference type="ARBA" id="ARBA00023224"/>
    </source>
</evidence>
<gene>
    <name evidence="14" type="ORF">BCM02_10390</name>
</gene>
<dbReference type="SMART" id="SM00304">
    <property type="entry name" value="HAMP"/>
    <property type="match status" value="1"/>
</dbReference>
<dbReference type="PROSITE" id="PS50111">
    <property type="entry name" value="CHEMOTAXIS_TRANSDUC_2"/>
    <property type="match status" value="1"/>
</dbReference>
<dbReference type="OrthoDB" id="9760371at2"/>
<sequence length="687" mass="73777">MKSKLMGKIKLRGLFAKILLTSAACMIVPMLVALWYATTTSSGALETDAEEAMGNIVAERVTQMDMSFAKLEMSAKSMATNPLLVQALKEVAATGNTKTASLANITKYLTQMTKDGEGLYENAFVAYQDQIVADGIDGHSVGADLSGATPDEAFQAMESGPIMTPPIASPATGRPAMAMMTLIPDGSTGKRSFFGLAIELNYLSSSVVKQTENGNIKTFMVNGAGIMVANENTDQVLKFDMNKADGDIPAFFQEVLANKKGVGYFTLNGEKQIASYGKSGLQDMYIISFKPVEQYMHSVNDLKNGLLIVIIGSIILFTLILTVLSYRITTPIIAATESLQTIAGGDFSQPIPAKYMRAGDETGTLMRAMDTMQTSVSRTIRTIMEESDKLTGSVTAVSSHLYDLNGQIHDVSGTTEQMAAAMEETAASTEEMSQASASIQHSVDSISGKAKHGASTSKEVSQRAEHMRETAVASSERAAQIGQQMREKLGSAIEQSKAVDQIQVLASSILEITSQTNLLALNANIEAARAGEAGRGFAVVADEIRKLAEVSGQSANQIRDVVQVVTSSVENLKSNSERMLEFIDQTVIQDYNTMVQTGDQYHKDAEFYENLLGDFHATADELSNSVQNMVQTIREISIANNESADGTELISDKASVALNSSNKVLQVAGDTKASAEQLKKTIENFKI</sequence>
<dbReference type="CDD" id="cd06225">
    <property type="entry name" value="HAMP"/>
    <property type="match status" value="1"/>
</dbReference>
<dbReference type="EMBL" id="VNHS01000003">
    <property type="protein sequence ID" value="TYP76429.1"/>
    <property type="molecule type" value="Genomic_DNA"/>
</dbReference>
<dbReference type="InterPro" id="IPR003660">
    <property type="entry name" value="HAMP_dom"/>
</dbReference>
<evidence type="ECO:0000256" key="8">
    <source>
        <dbReference type="ARBA" id="ARBA00029447"/>
    </source>
</evidence>
<name>A0A5S5CB90_9BACL</name>
<dbReference type="Pfam" id="PF02743">
    <property type="entry name" value="dCache_1"/>
    <property type="match status" value="1"/>
</dbReference>
<keyword evidence="7 9" id="KW-0807">Transducer</keyword>
<dbReference type="Proteomes" id="UP000323257">
    <property type="component" value="Unassembled WGS sequence"/>
</dbReference>
<evidence type="ECO:0000256" key="3">
    <source>
        <dbReference type="ARBA" id="ARBA00022500"/>
    </source>
</evidence>
<evidence type="ECO:0000256" key="6">
    <source>
        <dbReference type="ARBA" id="ARBA00023136"/>
    </source>
</evidence>
<evidence type="ECO:0000313" key="14">
    <source>
        <dbReference type="EMBL" id="TYP76429.1"/>
    </source>
</evidence>
<evidence type="ECO:0000256" key="9">
    <source>
        <dbReference type="PROSITE-ProRule" id="PRU00284"/>
    </source>
</evidence>
<dbReference type="Pfam" id="PF00672">
    <property type="entry name" value="HAMP"/>
    <property type="match status" value="1"/>
</dbReference>
<organism evidence="14 15">
    <name type="scientific">Paenibacillus methanolicus</name>
    <dbReference type="NCBI Taxonomy" id="582686"/>
    <lineage>
        <taxon>Bacteria</taxon>
        <taxon>Bacillati</taxon>
        <taxon>Bacillota</taxon>
        <taxon>Bacilli</taxon>
        <taxon>Bacillales</taxon>
        <taxon>Paenibacillaceae</taxon>
        <taxon>Paenibacillus</taxon>
    </lineage>
</organism>
<comment type="subcellular location">
    <subcellularLocation>
        <location evidence="1">Cell membrane</location>
        <topology evidence="1">Multi-pass membrane protein</topology>
    </subcellularLocation>
</comment>
<evidence type="ECO:0000313" key="15">
    <source>
        <dbReference type="Proteomes" id="UP000323257"/>
    </source>
</evidence>
<evidence type="ECO:0000256" key="5">
    <source>
        <dbReference type="ARBA" id="ARBA00022989"/>
    </source>
</evidence>
<comment type="similarity">
    <text evidence="8">Belongs to the methyl-accepting chemotaxis (MCP) protein family.</text>
</comment>
<dbReference type="PANTHER" id="PTHR32089">
    <property type="entry name" value="METHYL-ACCEPTING CHEMOTAXIS PROTEIN MCPB"/>
    <property type="match status" value="1"/>
</dbReference>
<dbReference type="Pfam" id="PF00015">
    <property type="entry name" value="MCPsignal"/>
    <property type="match status" value="1"/>
</dbReference>
<evidence type="ECO:0000256" key="4">
    <source>
        <dbReference type="ARBA" id="ARBA00022692"/>
    </source>
</evidence>
<evidence type="ECO:0000259" key="13">
    <source>
        <dbReference type="PROSITE" id="PS50885"/>
    </source>
</evidence>
<keyword evidence="6 11" id="KW-0472">Membrane</keyword>
<comment type="caution">
    <text evidence="14">The sequence shown here is derived from an EMBL/GenBank/DDBJ whole genome shotgun (WGS) entry which is preliminary data.</text>
</comment>
<protein>
    <submittedName>
        <fullName evidence="14">Methyl-accepting chemotaxis protein</fullName>
    </submittedName>
</protein>
<evidence type="ECO:0000256" key="2">
    <source>
        <dbReference type="ARBA" id="ARBA00022475"/>
    </source>
</evidence>
<feature type="domain" description="HAMP" evidence="13">
    <location>
        <begin position="326"/>
        <end position="381"/>
    </location>
</feature>
<evidence type="ECO:0000259" key="12">
    <source>
        <dbReference type="PROSITE" id="PS50111"/>
    </source>
</evidence>
<dbReference type="GO" id="GO:0005886">
    <property type="term" value="C:plasma membrane"/>
    <property type="evidence" value="ECO:0007669"/>
    <property type="project" value="UniProtKB-SubCell"/>
</dbReference>
<dbReference type="Gene3D" id="3.30.450.20">
    <property type="entry name" value="PAS domain"/>
    <property type="match status" value="1"/>
</dbReference>
<reference evidence="14 15" key="1">
    <citation type="submission" date="2019-07" db="EMBL/GenBank/DDBJ databases">
        <title>Genomic Encyclopedia of Type Strains, Phase III (KMG-III): the genomes of soil and plant-associated and newly described type strains.</title>
        <authorList>
            <person name="Whitman W."/>
        </authorList>
    </citation>
    <scope>NUCLEOTIDE SEQUENCE [LARGE SCALE GENOMIC DNA]</scope>
    <source>
        <strain evidence="14 15">BL24</strain>
    </source>
</reference>
<evidence type="ECO:0000256" key="11">
    <source>
        <dbReference type="SAM" id="Phobius"/>
    </source>
</evidence>
<accession>A0A5S5CB90</accession>
<feature type="compositionally biased region" description="Low complexity" evidence="10">
    <location>
        <begin position="427"/>
        <end position="438"/>
    </location>
</feature>
<dbReference type="InterPro" id="IPR033479">
    <property type="entry name" value="dCache_1"/>
</dbReference>
<dbReference type="PROSITE" id="PS50885">
    <property type="entry name" value="HAMP"/>
    <property type="match status" value="1"/>
</dbReference>
<feature type="domain" description="Methyl-accepting transducer" evidence="12">
    <location>
        <begin position="393"/>
        <end position="651"/>
    </location>
</feature>
<keyword evidence="15" id="KW-1185">Reference proteome</keyword>
<dbReference type="GO" id="GO:0006935">
    <property type="term" value="P:chemotaxis"/>
    <property type="evidence" value="ECO:0007669"/>
    <property type="project" value="UniProtKB-KW"/>
</dbReference>
<evidence type="ECO:0000256" key="1">
    <source>
        <dbReference type="ARBA" id="ARBA00004651"/>
    </source>
</evidence>
<keyword evidence="4 11" id="KW-0812">Transmembrane</keyword>
<dbReference type="Gene3D" id="1.10.287.950">
    <property type="entry name" value="Methyl-accepting chemotaxis protein"/>
    <property type="match status" value="1"/>
</dbReference>
<dbReference type="SMART" id="SM00283">
    <property type="entry name" value="MA"/>
    <property type="match status" value="1"/>
</dbReference>
<dbReference type="PANTHER" id="PTHR32089:SF112">
    <property type="entry name" value="LYSOZYME-LIKE PROTEIN-RELATED"/>
    <property type="match status" value="1"/>
</dbReference>
<feature type="transmembrane region" description="Helical" evidence="11">
    <location>
        <begin position="14"/>
        <end position="37"/>
    </location>
</feature>
<feature type="region of interest" description="Disordered" evidence="10">
    <location>
        <begin position="427"/>
        <end position="461"/>
    </location>
</feature>